<gene>
    <name evidence="1" type="ORF">HELGO_WM4287</name>
</gene>
<dbReference type="AlphaFoldDB" id="A0A6S6T1T3"/>
<protein>
    <submittedName>
        <fullName evidence="1">Uncharacterized protein</fullName>
    </submittedName>
</protein>
<proteinExistence type="predicted"/>
<sequence>MQINFKAKKLQEANRYVQLLNPSNINKEPNIKHKASLLKKIFNFLFR</sequence>
<dbReference type="EMBL" id="CACVAU010000044">
    <property type="protein sequence ID" value="CAA6814741.1"/>
    <property type="molecule type" value="Genomic_DNA"/>
</dbReference>
<evidence type="ECO:0000313" key="1">
    <source>
        <dbReference type="EMBL" id="CAA6814741.1"/>
    </source>
</evidence>
<accession>A0A6S6T1T3</accession>
<reference evidence="1" key="1">
    <citation type="submission" date="2020-01" db="EMBL/GenBank/DDBJ databases">
        <authorList>
            <person name="Meier V. D."/>
            <person name="Meier V D."/>
        </authorList>
    </citation>
    <scope>NUCLEOTIDE SEQUENCE</scope>
    <source>
        <strain evidence="1">HLG_WM_MAG_05</strain>
    </source>
</reference>
<name>A0A6S6T1T3_9BACT</name>
<organism evidence="1">
    <name type="scientific">uncultured Sulfurovum sp</name>
    <dbReference type="NCBI Taxonomy" id="269237"/>
    <lineage>
        <taxon>Bacteria</taxon>
        <taxon>Pseudomonadati</taxon>
        <taxon>Campylobacterota</taxon>
        <taxon>Epsilonproteobacteria</taxon>
        <taxon>Campylobacterales</taxon>
        <taxon>Sulfurovaceae</taxon>
        <taxon>Sulfurovum</taxon>
        <taxon>environmental samples</taxon>
    </lineage>
</organism>